<dbReference type="EMBL" id="CM046103">
    <property type="protein sequence ID" value="KAI8427702.1"/>
    <property type="molecule type" value="Genomic_DNA"/>
</dbReference>
<dbReference type="Proteomes" id="UP001064048">
    <property type="component" value="Chromosome 3"/>
</dbReference>
<gene>
    <name evidence="1" type="ORF">MSG28_002151</name>
</gene>
<comment type="caution">
    <text evidence="1">The sequence shown here is derived from an EMBL/GenBank/DDBJ whole genome shotgun (WGS) entry which is preliminary data.</text>
</comment>
<reference evidence="1 2" key="1">
    <citation type="journal article" date="2022" name="Genome Biol. Evol.">
        <title>The Spruce Budworm Genome: Reconstructing the Evolutionary History of Antifreeze Proteins.</title>
        <authorList>
            <person name="Beliveau C."/>
            <person name="Gagne P."/>
            <person name="Picq S."/>
            <person name="Vernygora O."/>
            <person name="Keeling C.I."/>
            <person name="Pinkney K."/>
            <person name="Doucet D."/>
            <person name="Wen F."/>
            <person name="Johnston J.S."/>
            <person name="Maaroufi H."/>
            <person name="Boyle B."/>
            <person name="Laroche J."/>
            <person name="Dewar K."/>
            <person name="Juretic N."/>
            <person name="Blackburn G."/>
            <person name="Nisole A."/>
            <person name="Brunet B."/>
            <person name="Brandao M."/>
            <person name="Lumley L."/>
            <person name="Duan J."/>
            <person name="Quan G."/>
            <person name="Lucarotti C.J."/>
            <person name="Roe A.D."/>
            <person name="Sperling F.A.H."/>
            <person name="Levesque R.C."/>
            <person name="Cusson M."/>
        </authorList>
    </citation>
    <scope>NUCLEOTIDE SEQUENCE [LARGE SCALE GENOMIC DNA]</scope>
    <source>
        <strain evidence="1">Glfc:IPQL:Cfum</strain>
    </source>
</reference>
<sequence length="151" mass="17458">MQSNYHYLLKNPQLSDTGYIIAIANLKDKHDRSTPSHYHWKILKCRMIIFSNSSILACPDKTDEKQVHIVFNKVGDDYDKLNSLFFKFSLTQAGAIRSTTPEIFQMCFNYTFTAKMAPIWNTLGYNYLINNRDFLTTSGIQEGVQFHISSD</sequence>
<protein>
    <submittedName>
        <fullName evidence="1">Uncharacterized protein</fullName>
    </submittedName>
</protein>
<name>A0ACC0JU60_CHOFU</name>
<organism evidence="1 2">
    <name type="scientific">Choristoneura fumiferana</name>
    <name type="common">Spruce budworm moth</name>
    <name type="synonym">Archips fumiferana</name>
    <dbReference type="NCBI Taxonomy" id="7141"/>
    <lineage>
        <taxon>Eukaryota</taxon>
        <taxon>Metazoa</taxon>
        <taxon>Ecdysozoa</taxon>
        <taxon>Arthropoda</taxon>
        <taxon>Hexapoda</taxon>
        <taxon>Insecta</taxon>
        <taxon>Pterygota</taxon>
        <taxon>Neoptera</taxon>
        <taxon>Endopterygota</taxon>
        <taxon>Lepidoptera</taxon>
        <taxon>Glossata</taxon>
        <taxon>Ditrysia</taxon>
        <taxon>Tortricoidea</taxon>
        <taxon>Tortricidae</taxon>
        <taxon>Tortricinae</taxon>
        <taxon>Choristoneura</taxon>
    </lineage>
</organism>
<feature type="non-terminal residue" evidence="1">
    <location>
        <position position="151"/>
    </location>
</feature>
<evidence type="ECO:0000313" key="2">
    <source>
        <dbReference type="Proteomes" id="UP001064048"/>
    </source>
</evidence>
<accession>A0ACC0JU60</accession>
<evidence type="ECO:0000313" key="1">
    <source>
        <dbReference type="EMBL" id="KAI8427702.1"/>
    </source>
</evidence>
<proteinExistence type="predicted"/>
<keyword evidence="2" id="KW-1185">Reference proteome</keyword>